<evidence type="ECO:0000313" key="3">
    <source>
        <dbReference type="Proteomes" id="UP000465304"/>
    </source>
</evidence>
<reference evidence="2 3" key="1">
    <citation type="journal article" date="2019" name="Emerg. Microbes Infect.">
        <title>Comprehensive subspecies identification of 175 nontuberculous mycobacteria species based on 7547 genomic profiles.</title>
        <authorList>
            <person name="Matsumoto Y."/>
            <person name="Kinjo T."/>
            <person name="Motooka D."/>
            <person name="Nabeya D."/>
            <person name="Jung N."/>
            <person name="Uechi K."/>
            <person name="Horii T."/>
            <person name="Iida T."/>
            <person name="Fujita J."/>
            <person name="Nakamura S."/>
        </authorList>
    </citation>
    <scope>NUCLEOTIDE SEQUENCE [LARGE SCALE GENOMIC DNA]</scope>
    <source>
        <strain evidence="2 3">JCM 30996</strain>
    </source>
</reference>
<evidence type="ECO:0000313" key="2">
    <source>
        <dbReference type="EMBL" id="GFH04825.1"/>
    </source>
</evidence>
<comment type="caution">
    <text evidence="2">The sequence shown here is derived from an EMBL/GenBank/DDBJ whole genome shotgun (WGS) entry which is preliminary data.</text>
</comment>
<evidence type="ECO:0000256" key="1">
    <source>
        <dbReference type="SAM" id="MobiDB-lite"/>
    </source>
</evidence>
<dbReference type="RefSeq" id="WP_371870865.1">
    <property type="nucleotide sequence ID" value="NZ_BLLB01000002.1"/>
</dbReference>
<name>A0A7I9ZUZ3_9MYCO</name>
<protein>
    <submittedName>
        <fullName evidence="2">Uncharacterized protein</fullName>
    </submittedName>
</protein>
<dbReference type="EMBL" id="BLLB01000002">
    <property type="protein sequence ID" value="GFH04825.1"/>
    <property type="molecule type" value="Genomic_DNA"/>
</dbReference>
<dbReference type="AlphaFoldDB" id="A0A7I9ZUZ3"/>
<dbReference type="Proteomes" id="UP000465304">
    <property type="component" value="Unassembled WGS sequence"/>
</dbReference>
<proteinExistence type="predicted"/>
<feature type="region of interest" description="Disordered" evidence="1">
    <location>
        <begin position="80"/>
        <end position="121"/>
    </location>
</feature>
<feature type="region of interest" description="Disordered" evidence="1">
    <location>
        <begin position="1"/>
        <end position="68"/>
    </location>
</feature>
<accession>A0A7I9ZUZ3</accession>
<sequence length="121" mass="12449">MSTDDANQTSTNDMGSDDGLLTPMEGTDSDDLRNADGDEVVDPPEGWSGVDGFGMSSDEQAEGESLDDRLAQEEADVLDDAVEGVDQKSSSADVAPGAPGKSSGQIDGAPEDGGPLFRVVR</sequence>
<feature type="compositionally biased region" description="Polar residues" evidence="1">
    <location>
        <begin position="1"/>
        <end position="14"/>
    </location>
</feature>
<organism evidence="2 3">
    <name type="scientific">Mycolicibacterium hippocampi</name>
    <dbReference type="NCBI Taxonomy" id="659824"/>
    <lineage>
        <taxon>Bacteria</taxon>
        <taxon>Bacillati</taxon>
        <taxon>Actinomycetota</taxon>
        <taxon>Actinomycetes</taxon>
        <taxon>Mycobacteriales</taxon>
        <taxon>Mycobacteriaceae</taxon>
        <taxon>Mycolicibacterium</taxon>
    </lineage>
</organism>
<keyword evidence="3" id="KW-1185">Reference proteome</keyword>
<gene>
    <name evidence="2" type="ORF">MHIP_53080</name>
</gene>